<sequence>MVAQFLGLEGRDQLHVGAVQRELVDQARQRPSTTTMRNRNPETDPGGSRFCYSYPGVIILGWSAWGLTYKTIKAGGDLSRLNRQLFTMKLGSENNSFVVPGCLGEQMNQSPDEAVRIYTSLGGRGALIKIPLPYARLSSWEVADFQSGLSDVLARDTL</sequence>
<keyword evidence="2" id="KW-1185">Reference proteome</keyword>
<organism evidence="1 2">
    <name type="scientific">Fusarium decemcellulare</name>
    <dbReference type="NCBI Taxonomy" id="57161"/>
    <lineage>
        <taxon>Eukaryota</taxon>
        <taxon>Fungi</taxon>
        <taxon>Dikarya</taxon>
        <taxon>Ascomycota</taxon>
        <taxon>Pezizomycotina</taxon>
        <taxon>Sordariomycetes</taxon>
        <taxon>Hypocreomycetidae</taxon>
        <taxon>Hypocreales</taxon>
        <taxon>Nectriaceae</taxon>
        <taxon>Fusarium</taxon>
        <taxon>Fusarium decemcellulare species complex</taxon>
    </lineage>
</organism>
<dbReference type="Proteomes" id="UP001148629">
    <property type="component" value="Unassembled WGS sequence"/>
</dbReference>
<gene>
    <name evidence="1" type="ORF">NM208_g12804</name>
</gene>
<comment type="caution">
    <text evidence="1">The sequence shown here is derived from an EMBL/GenBank/DDBJ whole genome shotgun (WGS) entry which is preliminary data.</text>
</comment>
<dbReference type="EMBL" id="JANRMS010002422">
    <property type="protein sequence ID" value="KAJ3522559.1"/>
    <property type="molecule type" value="Genomic_DNA"/>
</dbReference>
<protein>
    <submittedName>
        <fullName evidence="1">Uncharacterized protein</fullName>
    </submittedName>
</protein>
<evidence type="ECO:0000313" key="2">
    <source>
        <dbReference type="Proteomes" id="UP001148629"/>
    </source>
</evidence>
<reference evidence="1" key="1">
    <citation type="submission" date="2022-08" db="EMBL/GenBank/DDBJ databases">
        <title>Genome Sequence of Fusarium decemcellulare.</title>
        <authorList>
            <person name="Buettner E."/>
        </authorList>
    </citation>
    <scope>NUCLEOTIDE SEQUENCE</scope>
    <source>
        <strain evidence="1">Babe19</strain>
    </source>
</reference>
<evidence type="ECO:0000313" key="1">
    <source>
        <dbReference type="EMBL" id="KAJ3522559.1"/>
    </source>
</evidence>
<name>A0ACC1RM71_9HYPO</name>
<accession>A0ACC1RM71</accession>
<proteinExistence type="predicted"/>